<dbReference type="KEGG" id="hlm:DV707_12805"/>
<organism evidence="3 4">
    <name type="scientific">Halobellus limi</name>
    <dbReference type="NCBI Taxonomy" id="699433"/>
    <lineage>
        <taxon>Archaea</taxon>
        <taxon>Methanobacteriati</taxon>
        <taxon>Methanobacteriota</taxon>
        <taxon>Stenosarchaea group</taxon>
        <taxon>Halobacteria</taxon>
        <taxon>Halobacteriales</taxon>
        <taxon>Haloferacaceae</taxon>
        <taxon>Halobellus</taxon>
    </lineage>
</organism>
<reference evidence="3 4" key="1">
    <citation type="submission" date="2016-10" db="EMBL/GenBank/DDBJ databases">
        <authorList>
            <person name="de Groot N.N."/>
        </authorList>
    </citation>
    <scope>NUCLEOTIDE SEQUENCE [LARGE SCALE GENOMIC DNA]</scope>
    <source>
        <strain evidence="3 4">CGMCC 1.10331</strain>
    </source>
</reference>
<dbReference type="EMBL" id="CP031311">
    <property type="protein sequence ID" value="QCC48473.1"/>
    <property type="molecule type" value="Genomic_DNA"/>
</dbReference>
<evidence type="ECO:0000313" key="3">
    <source>
        <dbReference type="EMBL" id="SEG22744.1"/>
    </source>
</evidence>
<keyword evidence="1" id="KW-0472">Membrane</keyword>
<name>A0A1H5YFK0_9EURY</name>
<keyword evidence="1" id="KW-1133">Transmembrane helix</keyword>
<dbReference type="Proteomes" id="UP000296733">
    <property type="component" value="Chromosome"/>
</dbReference>
<dbReference type="OrthoDB" id="350777at2157"/>
<dbReference type="EMBL" id="FNVN01000002">
    <property type="protein sequence ID" value="SEG22744.1"/>
    <property type="molecule type" value="Genomic_DNA"/>
</dbReference>
<dbReference type="AlphaFoldDB" id="A0A1H5YFK0"/>
<keyword evidence="4" id="KW-1185">Reference proteome</keyword>
<feature type="transmembrane region" description="Helical" evidence="1">
    <location>
        <begin position="7"/>
        <end position="25"/>
    </location>
</feature>
<evidence type="ECO:0000313" key="5">
    <source>
        <dbReference type="Proteomes" id="UP000296733"/>
    </source>
</evidence>
<reference evidence="2 5" key="2">
    <citation type="journal article" date="2019" name="Nat. Commun.">
        <title>A new type of DNA phosphorothioation-based antiviral system in archaea.</title>
        <authorList>
            <person name="Xiong L."/>
            <person name="Liu S."/>
            <person name="Chen S."/>
            <person name="Xiao Y."/>
            <person name="Zhu B."/>
            <person name="Gao Y."/>
            <person name="Zhang Y."/>
            <person name="Chen B."/>
            <person name="Luo J."/>
            <person name="Deng Z."/>
            <person name="Chen X."/>
            <person name="Wang L."/>
            <person name="Chen S."/>
        </authorList>
    </citation>
    <scope>NUCLEOTIDE SEQUENCE [LARGE SCALE GENOMIC DNA]</scope>
    <source>
        <strain evidence="2 5">CGMCC 1.10331</strain>
    </source>
</reference>
<dbReference type="GeneID" id="39858988"/>
<gene>
    <name evidence="2" type="ORF">DV707_12805</name>
    <name evidence="3" type="ORF">SAMN04488133_1569</name>
</gene>
<sequence length="130" mass="13391">MQRRWGPVVAGSALVVAGSSIAGLYSFSGDVPIVFVGFCLFVAGYFVARDGWTVLSPSGYALDGAEASVRTEHPLIRGGLGLVGIFGIAAGVTQFSLTVVDPSVAGAVRAGVYSVGGYAWTHVVIHQSLF</sequence>
<accession>A0A1H5YFK0</accession>
<evidence type="ECO:0000313" key="2">
    <source>
        <dbReference type="EMBL" id="QCC48473.1"/>
    </source>
</evidence>
<dbReference type="Proteomes" id="UP000236740">
    <property type="component" value="Unassembled WGS sequence"/>
</dbReference>
<evidence type="ECO:0000313" key="4">
    <source>
        <dbReference type="Proteomes" id="UP000236740"/>
    </source>
</evidence>
<evidence type="ECO:0000256" key="1">
    <source>
        <dbReference type="SAM" id="Phobius"/>
    </source>
</evidence>
<feature type="transmembrane region" description="Helical" evidence="1">
    <location>
        <begin position="31"/>
        <end position="48"/>
    </location>
</feature>
<proteinExistence type="predicted"/>
<protein>
    <submittedName>
        <fullName evidence="3">Uncharacterized protein</fullName>
    </submittedName>
</protein>
<keyword evidence="1" id="KW-0812">Transmembrane</keyword>
<dbReference type="RefSeq" id="WP_103991326.1">
    <property type="nucleotide sequence ID" value="NZ_CP031311.1"/>
</dbReference>